<comment type="catalytic activity">
    <reaction evidence="1">
        <text>Hydrolysis of terminal non-reducing N-acetyl-D-hexosamine residues in N-acetyl-beta-D-hexosaminides.</text>
        <dbReference type="EC" id="3.2.1.52"/>
    </reaction>
</comment>
<dbReference type="GO" id="GO:0009254">
    <property type="term" value="P:peptidoglycan turnover"/>
    <property type="evidence" value="ECO:0007669"/>
    <property type="project" value="TreeGrafter"/>
</dbReference>
<gene>
    <name evidence="7" type="ORF">METZ01_LOCUS376974</name>
</gene>
<evidence type="ECO:0000256" key="2">
    <source>
        <dbReference type="ARBA" id="ARBA00005336"/>
    </source>
</evidence>
<keyword evidence="4" id="KW-0378">Hydrolase</keyword>
<dbReference type="GO" id="GO:0005975">
    <property type="term" value="P:carbohydrate metabolic process"/>
    <property type="evidence" value="ECO:0007669"/>
    <property type="project" value="InterPro"/>
</dbReference>
<proteinExistence type="inferred from homology"/>
<dbReference type="InterPro" id="IPR017853">
    <property type="entry name" value="GH"/>
</dbReference>
<dbReference type="PANTHER" id="PTHR30480:SF13">
    <property type="entry name" value="BETA-HEXOSAMINIDASE"/>
    <property type="match status" value="1"/>
</dbReference>
<dbReference type="Pfam" id="PF00933">
    <property type="entry name" value="Glyco_hydro_3"/>
    <property type="match status" value="1"/>
</dbReference>
<dbReference type="InterPro" id="IPR036962">
    <property type="entry name" value="Glyco_hydro_3_N_sf"/>
</dbReference>
<dbReference type="GO" id="GO:0004563">
    <property type="term" value="F:beta-N-acetylhexosaminidase activity"/>
    <property type="evidence" value="ECO:0007669"/>
    <property type="project" value="UniProtKB-EC"/>
</dbReference>
<sequence length="88" mass="9700">MIIAGFDGTYINSDLEELIINRRVGGLILFERNFENLDQLLRLISELQSLAMSCPASVPLFISVDQEGGRVSRLKAPFSAFPQPSCLG</sequence>
<dbReference type="EMBL" id="UINC01138274">
    <property type="protein sequence ID" value="SVD24120.1"/>
    <property type="molecule type" value="Genomic_DNA"/>
</dbReference>
<dbReference type="Gene3D" id="3.20.20.300">
    <property type="entry name" value="Glycoside hydrolase, family 3, N-terminal domain"/>
    <property type="match status" value="1"/>
</dbReference>
<evidence type="ECO:0000256" key="1">
    <source>
        <dbReference type="ARBA" id="ARBA00001231"/>
    </source>
</evidence>
<feature type="non-terminal residue" evidence="7">
    <location>
        <position position="88"/>
    </location>
</feature>
<keyword evidence="5" id="KW-0326">Glycosidase</keyword>
<dbReference type="SUPFAM" id="SSF51445">
    <property type="entry name" value="(Trans)glycosidases"/>
    <property type="match status" value="1"/>
</dbReference>
<evidence type="ECO:0000256" key="4">
    <source>
        <dbReference type="ARBA" id="ARBA00022801"/>
    </source>
</evidence>
<comment type="similarity">
    <text evidence="2">Belongs to the glycosyl hydrolase 3 family.</text>
</comment>
<feature type="domain" description="Glycoside hydrolase family 3 N-terminal" evidence="6">
    <location>
        <begin position="11"/>
        <end position="88"/>
    </location>
</feature>
<evidence type="ECO:0000256" key="5">
    <source>
        <dbReference type="ARBA" id="ARBA00023295"/>
    </source>
</evidence>
<organism evidence="7">
    <name type="scientific">marine metagenome</name>
    <dbReference type="NCBI Taxonomy" id="408172"/>
    <lineage>
        <taxon>unclassified sequences</taxon>
        <taxon>metagenomes</taxon>
        <taxon>ecological metagenomes</taxon>
    </lineage>
</organism>
<dbReference type="PANTHER" id="PTHR30480">
    <property type="entry name" value="BETA-HEXOSAMINIDASE-RELATED"/>
    <property type="match status" value="1"/>
</dbReference>
<dbReference type="AlphaFoldDB" id="A0A382TQ00"/>
<evidence type="ECO:0000259" key="6">
    <source>
        <dbReference type="Pfam" id="PF00933"/>
    </source>
</evidence>
<evidence type="ECO:0000313" key="7">
    <source>
        <dbReference type="EMBL" id="SVD24120.1"/>
    </source>
</evidence>
<dbReference type="InterPro" id="IPR050226">
    <property type="entry name" value="NagZ_Beta-hexosaminidase"/>
</dbReference>
<accession>A0A382TQ00</accession>
<dbReference type="InterPro" id="IPR001764">
    <property type="entry name" value="Glyco_hydro_3_N"/>
</dbReference>
<evidence type="ECO:0000256" key="3">
    <source>
        <dbReference type="ARBA" id="ARBA00012663"/>
    </source>
</evidence>
<reference evidence="7" key="1">
    <citation type="submission" date="2018-05" db="EMBL/GenBank/DDBJ databases">
        <authorList>
            <person name="Lanie J.A."/>
            <person name="Ng W.-L."/>
            <person name="Kazmierczak K.M."/>
            <person name="Andrzejewski T.M."/>
            <person name="Davidsen T.M."/>
            <person name="Wayne K.J."/>
            <person name="Tettelin H."/>
            <person name="Glass J.I."/>
            <person name="Rusch D."/>
            <person name="Podicherti R."/>
            <person name="Tsui H.-C.T."/>
            <person name="Winkler M.E."/>
        </authorList>
    </citation>
    <scope>NUCLEOTIDE SEQUENCE</scope>
</reference>
<protein>
    <recommendedName>
        <fullName evidence="3">beta-N-acetylhexosaminidase</fullName>
        <ecNumber evidence="3">3.2.1.52</ecNumber>
    </recommendedName>
</protein>
<dbReference type="EC" id="3.2.1.52" evidence="3"/>
<name>A0A382TQ00_9ZZZZ</name>